<dbReference type="InParanoid" id="A0A1X7T4B1"/>
<feature type="transmembrane region" description="Helical" evidence="1">
    <location>
        <begin position="6"/>
        <end position="25"/>
    </location>
</feature>
<dbReference type="AlphaFoldDB" id="A0A1X7T4B1"/>
<name>A0A1X7T4B1_AMPQE</name>
<keyword evidence="1" id="KW-1133">Transmembrane helix</keyword>
<keyword evidence="1" id="KW-0472">Membrane</keyword>
<feature type="transmembrane region" description="Helical" evidence="1">
    <location>
        <begin position="37"/>
        <end position="58"/>
    </location>
</feature>
<protein>
    <submittedName>
        <fullName evidence="2">Uncharacterized protein</fullName>
    </submittedName>
</protein>
<keyword evidence="1" id="KW-0812">Transmembrane</keyword>
<accession>A0A1X7T4B1</accession>
<sequence>DNGLFQLSVVSVVFLLVTLLFKRLLIIKLSCLVEELLVMMAEVIYLLIQSIHVNWSLILQ</sequence>
<reference evidence="2" key="1">
    <citation type="submission" date="2017-05" db="UniProtKB">
        <authorList>
            <consortium name="EnsemblMetazoa"/>
        </authorList>
    </citation>
    <scope>IDENTIFICATION</scope>
</reference>
<organism evidence="2">
    <name type="scientific">Amphimedon queenslandica</name>
    <name type="common">Sponge</name>
    <dbReference type="NCBI Taxonomy" id="400682"/>
    <lineage>
        <taxon>Eukaryota</taxon>
        <taxon>Metazoa</taxon>
        <taxon>Porifera</taxon>
        <taxon>Demospongiae</taxon>
        <taxon>Heteroscleromorpha</taxon>
        <taxon>Haplosclerida</taxon>
        <taxon>Niphatidae</taxon>
        <taxon>Amphimedon</taxon>
    </lineage>
</organism>
<evidence type="ECO:0000313" key="2">
    <source>
        <dbReference type="EnsemblMetazoa" id="Aqu2.1.09324_001"/>
    </source>
</evidence>
<evidence type="ECO:0000256" key="1">
    <source>
        <dbReference type="SAM" id="Phobius"/>
    </source>
</evidence>
<proteinExistence type="predicted"/>
<dbReference type="EnsemblMetazoa" id="Aqu2.1.09324_001">
    <property type="protein sequence ID" value="Aqu2.1.09324_001"/>
    <property type="gene ID" value="Aqu2.1.09324"/>
</dbReference>